<feature type="domain" description="Integrase DNA-binding" evidence="1">
    <location>
        <begin position="4"/>
        <end position="79"/>
    </location>
</feature>
<evidence type="ECO:0000313" key="3">
    <source>
        <dbReference type="Proteomes" id="UP000228621"/>
    </source>
</evidence>
<dbReference type="EMBL" id="NKHF01000029">
    <property type="protein sequence ID" value="PCK32491.1"/>
    <property type="molecule type" value="Genomic_DNA"/>
</dbReference>
<evidence type="ECO:0000313" key="2">
    <source>
        <dbReference type="EMBL" id="PCK32491.1"/>
    </source>
</evidence>
<name>A0A2A5JT83_PSEO7</name>
<dbReference type="InterPro" id="IPR038488">
    <property type="entry name" value="Integrase_DNA-bd_sf"/>
</dbReference>
<accession>A0A2A5JT83</accession>
<protein>
    <recommendedName>
        <fullName evidence="1">Integrase DNA-binding domain-containing protein</fullName>
    </recommendedName>
</protein>
<evidence type="ECO:0000259" key="1">
    <source>
        <dbReference type="Pfam" id="PF13356"/>
    </source>
</evidence>
<dbReference type="InterPro" id="IPR025166">
    <property type="entry name" value="Integrase_DNA_bind_dom"/>
</dbReference>
<dbReference type="Gene3D" id="3.30.160.390">
    <property type="entry name" value="Integrase, DNA-binding domain"/>
    <property type="match status" value="1"/>
</dbReference>
<dbReference type="Pfam" id="PF13356">
    <property type="entry name" value="Arm-DNA-bind_3"/>
    <property type="match status" value="1"/>
</dbReference>
<dbReference type="Proteomes" id="UP000228621">
    <property type="component" value="Unassembled WGS sequence"/>
</dbReference>
<keyword evidence="3" id="KW-1185">Reference proteome</keyword>
<dbReference type="OrthoDB" id="9795573at2"/>
<comment type="caution">
    <text evidence="2">The sequence shown here is derived from an EMBL/GenBank/DDBJ whole genome shotgun (WGS) entry which is preliminary data.</text>
</comment>
<reference evidence="3" key="1">
    <citation type="journal article" date="2019" name="Genome Announc.">
        <title>Draft Genome Sequence of Pseudoalteromonas piscicida Strain 36Y ROTHPW, an Hypersaline Seawater Isolate from the South Coast of Sonora, Mexico.</title>
        <authorList>
            <person name="Sanchez-Diaz R."/>
            <person name="Molina-Garza Z.J."/>
            <person name="Cruz-Suarez L.E."/>
            <person name="Selvin J."/>
            <person name="Kiran G.S."/>
            <person name="Ibarra-Gamez J.C."/>
            <person name="Gomez-Gil B."/>
            <person name="Galaviz-Silva L."/>
        </authorList>
    </citation>
    <scope>NUCLEOTIDE SEQUENCE [LARGE SCALE GENOMIC DNA]</scope>
    <source>
        <strain evidence="3">36Y_RITHPW</strain>
    </source>
</reference>
<dbReference type="RefSeq" id="WP_099641413.1">
    <property type="nucleotide sequence ID" value="NZ_NKHF01000029.1"/>
</dbReference>
<organism evidence="2 3">
    <name type="scientific">Pseudoalteromonas piscicida</name>
    <dbReference type="NCBI Taxonomy" id="43662"/>
    <lineage>
        <taxon>Bacteria</taxon>
        <taxon>Pseudomonadati</taxon>
        <taxon>Pseudomonadota</taxon>
        <taxon>Gammaproteobacteria</taxon>
        <taxon>Alteromonadales</taxon>
        <taxon>Pseudoalteromonadaceae</taxon>
        <taxon>Pseudoalteromonas</taxon>
    </lineage>
</organism>
<sequence>MAVTDAKLRKLINKKKDPIVLSHRDGLRVRRNSNGTLAWQYRFRYLRSQQIVTIGYYPDLSVKDAQDLVSLLKAWIVAG</sequence>
<dbReference type="AlphaFoldDB" id="A0A2A5JT83"/>
<proteinExistence type="predicted"/>
<gene>
    <name evidence="2" type="ORF">CEX98_07115</name>
</gene>